<protein>
    <recommendedName>
        <fullName evidence="2">F5/8 type C domain-containing protein</fullName>
    </recommendedName>
</protein>
<dbReference type="InterPro" id="IPR008979">
    <property type="entry name" value="Galactose-bd-like_sf"/>
</dbReference>
<evidence type="ECO:0000259" key="2">
    <source>
        <dbReference type="PROSITE" id="PS50022"/>
    </source>
</evidence>
<dbReference type="SMART" id="SM00231">
    <property type="entry name" value="FA58C"/>
    <property type="match status" value="1"/>
</dbReference>
<dbReference type="GO" id="GO:0042060">
    <property type="term" value="P:wound healing"/>
    <property type="evidence" value="ECO:0007669"/>
    <property type="project" value="TreeGrafter"/>
</dbReference>
<dbReference type="GO" id="GO:0005886">
    <property type="term" value="C:plasma membrane"/>
    <property type="evidence" value="ECO:0007669"/>
    <property type="project" value="TreeGrafter"/>
</dbReference>
<dbReference type="Bgee" id="ENSAMXG00000034788">
    <property type="expression patterns" value="Expressed in heart and 14 other cell types or tissues"/>
</dbReference>
<dbReference type="PANTHER" id="PTHR46806:SF3">
    <property type="entry name" value="DISCOIDIN, CUB AND LCCL DOMAIN-CONTAINING PROTEIN 2"/>
    <property type="match status" value="1"/>
</dbReference>
<keyword evidence="1" id="KW-1015">Disulfide bond</keyword>
<dbReference type="Gene3D" id="2.60.120.260">
    <property type="entry name" value="Galactose-binding domain-like"/>
    <property type="match status" value="2"/>
</dbReference>
<evidence type="ECO:0000256" key="1">
    <source>
        <dbReference type="ARBA" id="ARBA00023157"/>
    </source>
</evidence>
<name>A0A3B1JJJ9_ASTMX</name>
<dbReference type="GO" id="GO:0038023">
    <property type="term" value="F:signaling receptor activity"/>
    <property type="evidence" value="ECO:0007669"/>
    <property type="project" value="TreeGrafter"/>
</dbReference>
<reference evidence="3" key="4">
    <citation type="submission" date="2025-09" db="UniProtKB">
        <authorList>
            <consortium name="Ensembl"/>
        </authorList>
    </citation>
    <scope>IDENTIFICATION</scope>
</reference>
<dbReference type="InParanoid" id="A0A3B1JJJ9"/>
<reference evidence="4" key="1">
    <citation type="submission" date="2013-03" db="EMBL/GenBank/DDBJ databases">
        <authorList>
            <person name="Jeffery W."/>
            <person name="Warren W."/>
            <person name="Wilson R.K."/>
        </authorList>
    </citation>
    <scope>NUCLEOTIDE SEQUENCE</scope>
    <source>
        <strain evidence="4">female</strain>
    </source>
</reference>
<dbReference type="Ensembl" id="ENSAMXT00000036716.1">
    <property type="protein sequence ID" value="ENSAMXP00000042020.1"/>
    <property type="gene ID" value="ENSAMXG00000034788.1"/>
</dbReference>
<evidence type="ECO:0000313" key="3">
    <source>
        <dbReference type="Ensembl" id="ENSAMXP00000042020.1"/>
    </source>
</evidence>
<dbReference type="GeneTree" id="ENSGT00940000158147"/>
<evidence type="ECO:0000313" key="4">
    <source>
        <dbReference type="Proteomes" id="UP000018467"/>
    </source>
</evidence>
<dbReference type="AlphaFoldDB" id="A0A3B1JJJ9"/>
<dbReference type="Proteomes" id="UP000018467">
    <property type="component" value="Unassembled WGS sequence"/>
</dbReference>
<dbReference type="SUPFAM" id="SSF49785">
    <property type="entry name" value="Galactose-binding domain-like"/>
    <property type="match status" value="1"/>
</dbReference>
<proteinExistence type="predicted"/>
<dbReference type="InterPro" id="IPR000421">
    <property type="entry name" value="FA58C"/>
</dbReference>
<reference evidence="3" key="3">
    <citation type="submission" date="2025-08" db="UniProtKB">
        <authorList>
            <consortium name="Ensembl"/>
        </authorList>
    </citation>
    <scope>IDENTIFICATION</scope>
</reference>
<keyword evidence="4" id="KW-1185">Reference proteome</keyword>
<accession>A0A3B1JJJ9</accession>
<dbReference type="PANTHER" id="PTHR46806">
    <property type="entry name" value="F5/8 TYPE C DOMAIN-CONTAINING PROTEIN"/>
    <property type="match status" value="1"/>
</dbReference>
<reference evidence="4" key="2">
    <citation type="journal article" date="2014" name="Nat. Commun.">
        <title>The cavefish genome reveals candidate genes for eye loss.</title>
        <authorList>
            <person name="McGaugh S.E."/>
            <person name="Gross J.B."/>
            <person name="Aken B."/>
            <person name="Blin M."/>
            <person name="Borowsky R."/>
            <person name="Chalopin D."/>
            <person name="Hinaux H."/>
            <person name="Jeffery W.R."/>
            <person name="Keene A."/>
            <person name="Ma L."/>
            <person name="Minx P."/>
            <person name="Murphy D."/>
            <person name="O'Quin K.E."/>
            <person name="Retaux S."/>
            <person name="Rohner N."/>
            <person name="Searle S.M."/>
            <person name="Stahl B.A."/>
            <person name="Tabin C."/>
            <person name="Volff J.N."/>
            <person name="Yoshizawa M."/>
            <person name="Warren W.C."/>
        </authorList>
    </citation>
    <scope>NUCLEOTIDE SEQUENCE [LARGE SCALE GENOMIC DNA]</scope>
    <source>
        <strain evidence="4">female</strain>
    </source>
</reference>
<dbReference type="PROSITE" id="PS50022">
    <property type="entry name" value="FA58C_3"/>
    <property type="match status" value="1"/>
</dbReference>
<dbReference type="InterPro" id="IPR050633">
    <property type="entry name" value="Neuropilin_MCO_CoagFactor"/>
</dbReference>
<feature type="domain" description="F5/8 type C" evidence="2">
    <location>
        <begin position="66"/>
        <end position="127"/>
    </location>
</feature>
<sequence>VGLNIYIYVFSLSGCYGTLGLESGVVSDAQISASSVWEWARHGEKPSVWASSGSRLKRAGLPWAAVTSDTKQWIQVDLKREKKITGNTNYLHEVRNNFIPPIEARFIRINPYQWHQRIALKMELLGCHVSTLWWCWPVYRFICCTRVEIKTGRHFSLIFR</sequence>
<organism evidence="3 4">
    <name type="scientific">Astyanax mexicanus</name>
    <name type="common">Blind cave fish</name>
    <name type="synonym">Astyanax fasciatus mexicanus</name>
    <dbReference type="NCBI Taxonomy" id="7994"/>
    <lineage>
        <taxon>Eukaryota</taxon>
        <taxon>Metazoa</taxon>
        <taxon>Chordata</taxon>
        <taxon>Craniata</taxon>
        <taxon>Vertebrata</taxon>
        <taxon>Euteleostomi</taxon>
        <taxon>Actinopterygii</taxon>
        <taxon>Neopterygii</taxon>
        <taxon>Teleostei</taxon>
        <taxon>Ostariophysi</taxon>
        <taxon>Characiformes</taxon>
        <taxon>Characoidei</taxon>
        <taxon>Acestrorhamphidae</taxon>
        <taxon>Acestrorhamphinae</taxon>
        <taxon>Astyanax</taxon>
    </lineage>
</organism>